<dbReference type="VEuPathDB" id="TrichDB:TVAG_350870"/>
<proteinExistence type="inferred from homology"/>
<dbReference type="Proteomes" id="UP000001542">
    <property type="component" value="Unassembled WGS sequence"/>
</dbReference>
<keyword evidence="10" id="KW-1185">Reference proteome</keyword>
<dbReference type="Pfam" id="PF01529">
    <property type="entry name" value="DHHC"/>
    <property type="match status" value="1"/>
</dbReference>
<dbReference type="InterPro" id="IPR001594">
    <property type="entry name" value="Palmitoyltrfase_DHHC"/>
</dbReference>
<dbReference type="EC" id="2.3.1.225" evidence="7"/>
<dbReference type="GO" id="GO:0006612">
    <property type="term" value="P:protein targeting to membrane"/>
    <property type="evidence" value="ECO:0000318"/>
    <property type="project" value="GO_Central"/>
</dbReference>
<feature type="transmembrane region" description="Helical" evidence="7">
    <location>
        <begin position="180"/>
        <end position="203"/>
    </location>
</feature>
<comment type="similarity">
    <text evidence="7">Belongs to the DHHC palmitoyltransferase family.</text>
</comment>
<evidence type="ECO:0000256" key="1">
    <source>
        <dbReference type="ARBA" id="ARBA00004141"/>
    </source>
</evidence>
<dbReference type="InterPro" id="IPR039859">
    <property type="entry name" value="PFA4/ZDH16/20/ERF2-like"/>
</dbReference>
<dbReference type="RefSeq" id="XP_001304323.1">
    <property type="nucleotide sequence ID" value="XM_001304322.1"/>
</dbReference>
<dbReference type="VEuPathDB" id="TrichDB:TVAGG3_0123350"/>
<sequence length="309" mass="36784">MNNDWQMQSDTMNAPCPEMSHYDTVCHCCGLDYSKVPIIKAKFLNNWEISLLFPILVSFIILSSYTVFEVILTKVIPWLDWKYQLLMTILMLLFIISYYVGILEGPGYLPFYYPYKMHEDGEDPHELGGLVTTQEQFDFVKSQIPMQRIKYFKTARRIVIRPDHFCLWFATFIGKRNHKLFFLFNFWGFIYISLFFGFEVYGLYKIINDSQLMKYFVPVIIYIFLAFYFVIMTGHFTIDVFYHLCKNVTTFELMQKTPPQRRYKVSYSEGFIEVFGPVEKWYLWLLPIPAFYGIDDYTLVSTSMSSKML</sequence>
<dbReference type="PANTHER" id="PTHR22883">
    <property type="entry name" value="ZINC FINGER DHHC DOMAIN CONTAINING PROTEIN"/>
    <property type="match status" value="1"/>
</dbReference>
<keyword evidence="5 7" id="KW-0472">Membrane</keyword>
<dbReference type="EMBL" id="DS114038">
    <property type="protein sequence ID" value="EAX91393.1"/>
    <property type="molecule type" value="Genomic_DNA"/>
</dbReference>
<dbReference type="eggNOG" id="KOG1315">
    <property type="taxonomic scope" value="Eukaryota"/>
</dbReference>
<feature type="domain" description="Palmitoyltransferase DHHC" evidence="8">
    <location>
        <begin position="134"/>
        <end position="256"/>
    </location>
</feature>
<keyword evidence="3 7" id="KW-0812">Transmembrane</keyword>
<evidence type="ECO:0000256" key="2">
    <source>
        <dbReference type="ARBA" id="ARBA00022679"/>
    </source>
</evidence>
<dbReference type="KEGG" id="tva:4749086"/>
<keyword evidence="6 7" id="KW-0012">Acyltransferase</keyword>
<accession>A2FUL3</accession>
<comment type="catalytic activity">
    <reaction evidence="7">
        <text>L-cysteinyl-[protein] + hexadecanoyl-CoA = S-hexadecanoyl-L-cysteinyl-[protein] + CoA</text>
        <dbReference type="Rhea" id="RHEA:36683"/>
        <dbReference type="Rhea" id="RHEA-COMP:10131"/>
        <dbReference type="Rhea" id="RHEA-COMP:11032"/>
        <dbReference type="ChEBI" id="CHEBI:29950"/>
        <dbReference type="ChEBI" id="CHEBI:57287"/>
        <dbReference type="ChEBI" id="CHEBI:57379"/>
        <dbReference type="ChEBI" id="CHEBI:74151"/>
        <dbReference type="EC" id="2.3.1.225"/>
    </reaction>
</comment>
<feature type="transmembrane region" description="Helical" evidence="7">
    <location>
        <begin position="83"/>
        <end position="102"/>
    </location>
</feature>
<comment type="domain">
    <text evidence="7">The DHHC domain is required for palmitoyltransferase activity.</text>
</comment>
<feature type="transmembrane region" description="Helical" evidence="7">
    <location>
        <begin position="51"/>
        <end position="71"/>
    </location>
</feature>
<reference evidence="9" key="2">
    <citation type="journal article" date="2007" name="Science">
        <title>Draft genome sequence of the sexually transmitted pathogen Trichomonas vaginalis.</title>
        <authorList>
            <person name="Carlton J.M."/>
            <person name="Hirt R.P."/>
            <person name="Silva J.C."/>
            <person name="Delcher A.L."/>
            <person name="Schatz M."/>
            <person name="Zhao Q."/>
            <person name="Wortman J.R."/>
            <person name="Bidwell S.L."/>
            <person name="Alsmark U.C.M."/>
            <person name="Besteiro S."/>
            <person name="Sicheritz-Ponten T."/>
            <person name="Noel C.J."/>
            <person name="Dacks J.B."/>
            <person name="Foster P.G."/>
            <person name="Simillion C."/>
            <person name="Van de Peer Y."/>
            <person name="Miranda-Saavedra D."/>
            <person name="Barton G.J."/>
            <person name="Westrop G.D."/>
            <person name="Mueller S."/>
            <person name="Dessi D."/>
            <person name="Fiori P.L."/>
            <person name="Ren Q."/>
            <person name="Paulsen I."/>
            <person name="Zhang H."/>
            <person name="Bastida-Corcuera F.D."/>
            <person name="Simoes-Barbosa A."/>
            <person name="Brown M.T."/>
            <person name="Hayes R.D."/>
            <person name="Mukherjee M."/>
            <person name="Okumura C.Y."/>
            <person name="Schneider R."/>
            <person name="Smith A.J."/>
            <person name="Vanacova S."/>
            <person name="Villalvazo M."/>
            <person name="Haas B.J."/>
            <person name="Pertea M."/>
            <person name="Feldblyum T.V."/>
            <person name="Utterback T.R."/>
            <person name="Shu C.L."/>
            <person name="Osoegawa K."/>
            <person name="de Jong P.J."/>
            <person name="Hrdy I."/>
            <person name="Horvathova L."/>
            <person name="Zubacova Z."/>
            <person name="Dolezal P."/>
            <person name="Malik S.B."/>
            <person name="Logsdon J.M. Jr."/>
            <person name="Henze K."/>
            <person name="Gupta A."/>
            <person name="Wang C.C."/>
            <person name="Dunne R.L."/>
            <person name="Upcroft J.A."/>
            <person name="Upcroft P."/>
            <person name="White O."/>
            <person name="Salzberg S.L."/>
            <person name="Tang P."/>
            <person name="Chiu C.-H."/>
            <person name="Lee Y.-S."/>
            <person name="Embley T.M."/>
            <person name="Coombs G.H."/>
            <person name="Mottram J.C."/>
            <person name="Tachezy J."/>
            <person name="Fraser-Liggett C.M."/>
            <person name="Johnson P.J."/>
        </authorList>
    </citation>
    <scope>NUCLEOTIDE SEQUENCE [LARGE SCALE GENOMIC DNA]</scope>
    <source>
        <strain evidence="9">G3</strain>
    </source>
</reference>
<dbReference type="FunCoup" id="A2FUL3">
    <property type="interactions" value="255"/>
</dbReference>
<comment type="subcellular location">
    <subcellularLocation>
        <location evidence="1">Membrane</location>
        <topology evidence="1">Multi-pass membrane protein</topology>
    </subcellularLocation>
</comment>
<dbReference type="GO" id="GO:0005794">
    <property type="term" value="C:Golgi apparatus"/>
    <property type="evidence" value="ECO:0000318"/>
    <property type="project" value="GO_Central"/>
</dbReference>
<dbReference type="GO" id="GO:0016020">
    <property type="term" value="C:membrane"/>
    <property type="evidence" value="ECO:0007669"/>
    <property type="project" value="UniProtKB-SubCell"/>
</dbReference>
<evidence type="ECO:0000256" key="6">
    <source>
        <dbReference type="ARBA" id="ARBA00023315"/>
    </source>
</evidence>
<dbReference type="InParanoid" id="A2FUL3"/>
<dbReference type="GO" id="GO:0019706">
    <property type="term" value="F:protein-cysteine S-palmitoyltransferase activity"/>
    <property type="evidence" value="ECO:0000318"/>
    <property type="project" value="GO_Central"/>
</dbReference>
<feature type="transmembrane region" description="Helical" evidence="7">
    <location>
        <begin position="215"/>
        <end position="238"/>
    </location>
</feature>
<gene>
    <name evidence="9" type="ORF">TVAG_350870</name>
</gene>
<evidence type="ECO:0000256" key="7">
    <source>
        <dbReference type="RuleBase" id="RU079119"/>
    </source>
</evidence>
<evidence type="ECO:0000256" key="5">
    <source>
        <dbReference type="ARBA" id="ARBA00023136"/>
    </source>
</evidence>
<dbReference type="PROSITE" id="PS50216">
    <property type="entry name" value="DHHC"/>
    <property type="match status" value="1"/>
</dbReference>
<dbReference type="GO" id="GO:0005783">
    <property type="term" value="C:endoplasmic reticulum"/>
    <property type="evidence" value="ECO:0000318"/>
    <property type="project" value="GO_Central"/>
</dbReference>
<organism evidence="9 10">
    <name type="scientific">Trichomonas vaginalis (strain ATCC PRA-98 / G3)</name>
    <dbReference type="NCBI Taxonomy" id="412133"/>
    <lineage>
        <taxon>Eukaryota</taxon>
        <taxon>Metamonada</taxon>
        <taxon>Parabasalia</taxon>
        <taxon>Trichomonadida</taxon>
        <taxon>Trichomonadidae</taxon>
        <taxon>Trichomonas</taxon>
    </lineage>
</organism>
<evidence type="ECO:0000259" key="8">
    <source>
        <dbReference type="Pfam" id="PF01529"/>
    </source>
</evidence>
<evidence type="ECO:0000256" key="4">
    <source>
        <dbReference type="ARBA" id="ARBA00022989"/>
    </source>
</evidence>
<evidence type="ECO:0000313" key="10">
    <source>
        <dbReference type="Proteomes" id="UP000001542"/>
    </source>
</evidence>
<keyword evidence="4 7" id="KW-1133">Transmembrane helix</keyword>
<evidence type="ECO:0000256" key="3">
    <source>
        <dbReference type="ARBA" id="ARBA00022692"/>
    </source>
</evidence>
<evidence type="ECO:0000313" key="9">
    <source>
        <dbReference type="EMBL" id="EAX91393.1"/>
    </source>
</evidence>
<reference evidence="9" key="1">
    <citation type="submission" date="2006-10" db="EMBL/GenBank/DDBJ databases">
        <authorList>
            <person name="Amadeo P."/>
            <person name="Zhao Q."/>
            <person name="Wortman J."/>
            <person name="Fraser-Liggett C."/>
            <person name="Carlton J."/>
        </authorList>
    </citation>
    <scope>NUCLEOTIDE SEQUENCE</scope>
    <source>
        <strain evidence="9">G3</strain>
    </source>
</reference>
<name>A2FUL3_TRIV3</name>
<keyword evidence="2 7" id="KW-0808">Transferase</keyword>
<dbReference type="AlphaFoldDB" id="A2FUL3"/>
<protein>
    <recommendedName>
        <fullName evidence="7">Palmitoyltransferase</fullName>
        <ecNumber evidence="7">2.3.1.225</ecNumber>
    </recommendedName>
</protein>
<dbReference type="OrthoDB" id="10524668at2759"/>
<dbReference type="PANTHER" id="PTHR22883:SF147">
    <property type="entry name" value="PALMITOYLTRANSFERASE"/>
    <property type="match status" value="1"/>
</dbReference>